<feature type="region of interest" description="Disordered" evidence="1">
    <location>
        <begin position="1223"/>
        <end position="1281"/>
    </location>
</feature>
<dbReference type="OrthoDB" id="3201900at2"/>
<feature type="region of interest" description="Disordered" evidence="1">
    <location>
        <begin position="192"/>
        <end position="215"/>
    </location>
</feature>
<dbReference type="InterPro" id="IPR027417">
    <property type="entry name" value="P-loop_NTPase"/>
</dbReference>
<evidence type="ECO:0000256" key="1">
    <source>
        <dbReference type="SAM" id="MobiDB-lite"/>
    </source>
</evidence>
<accession>A0A2I2KNI6</accession>
<feature type="domain" description="ATPase PglY 5th" evidence="2">
    <location>
        <begin position="887"/>
        <end position="991"/>
    </location>
</feature>
<dbReference type="Proteomes" id="UP000234331">
    <property type="component" value="Unassembled WGS sequence"/>
</dbReference>
<dbReference type="EMBL" id="FZMO01000089">
    <property type="protein sequence ID" value="SNQ47234.1"/>
    <property type="molecule type" value="Genomic_DNA"/>
</dbReference>
<keyword evidence="5" id="KW-1185">Reference proteome</keyword>
<gene>
    <name evidence="4" type="ORF">FRACA_1790005</name>
</gene>
<feature type="compositionally biased region" description="Acidic residues" evidence="1">
    <location>
        <begin position="205"/>
        <end position="215"/>
    </location>
</feature>
<name>A0A2I2KNI6_9ACTN</name>
<dbReference type="Pfam" id="PF26382">
    <property type="entry name" value="BREX_PglY_6th"/>
    <property type="match status" value="1"/>
</dbReference>
<proteinExistence type="predicted"/>
<evidence type="ECO:0000313" key="5">
    <source>
        <dbReference type="Proteomes" id="UP000234331"/>
    </source>
</evidence>
<sequence>MTSPSSSQPLLREVIDIPTRTSDGDFVLKLTEGVADAAATMRDYVLTPRLVGNFDEALGLIAQAVTASQSKGIYLHGSFGSGKSHFMAVLHALLRGEPAARGIDDLAAVLGKHDAELAGKKFLLVPFHLLGAKSIEQRVLGGYADHLRALHPGAPVPAVHRAEALLDEARNIRARVGDATFLAELNGAGAGAGSGAPLGQHGDDDGADGGEDEWGDASWTPAVLDGALDPSAPDADSRRRLVSDLLTTWFANTYRDLREDAEGFISLDAGLTEIARHARELGYDAVILFLDELILWLANNMGDMAFVSREVQKVTNFVEGGLGARPVPVVSFIARQRDLRELVGEQVAGDVRLSFLDVLTLADGRYDKIVLEDRNLPLIANRRLLRPRDANAEAAIARAFETTAKVRAEVWDTMLGGSEQLGADRDAFRLSYPFSPAFMDTLVHVSSALQRNRTALKLMRQLLVDHRDDLRLGQVVPLGDLWDVITRGADTPFTDVLKAEFDAAQKLYSRKLRPYLLDAEGLDEDILAAVRRARTTSDAIDAALATKVRRFTADDRLVKTLLLSALAPSVPALRNLTPRRLSALNHGSISSPIPGGEAGLVGKKVERWAGQFGEIKYLPVKGGDPGVGLELVDVEVDSILNSAVAYDSVGNRRALVRRLLVDELGVTVTDDVYGDRLDLVWKGSKRSAEVIFGSARGRDLRDDQLAPLDPQSWRLVVDYPFDDHDEGPAYARARVERLRGAGVQHRTVCWIPADLTGARLADLGMLVRLDHLLAGGAHRFDSHAQHLSADDRQRARGVLKSRHDALLTKTRTVLRSAYGLISKDEQDVTADYTDHLRTLWPGLNPALPGGASFREAGQRLVGDLLADQFPGHPDLDPDRTGVSVRPADLRTVLGYVTKAAEADGGSVEVAKTDRVAVRRIAPALGLGVMHEVRFELGRDWVDHFTRRAAQTAADGGAEEELRVSDLLGWIDEPRPRGLDPAVAHLVVAAFAEQTDRAWYRHGGLLSPPPELQAITRDMTLREQPLPAAADWAAAGERSQLIFGVRPPALLRGRLLRTFAEELVGKARSTRPACEELVSALERRADGLGLDRSTGLAASTESAADGVTAGRLRTAWAARDLVQALTDARSGAELVRRLARADLAGPAKRLNVSIGRAHDVAAAIRAAPWDETFVLIDGLPEPHQARAQEILGQIRAAGSADELTTPLAAVLATARAEATALLRRATRTPTPPPTPLGAGGDAGTTTGPRRPVGLPPSGTTTVVGAPHVLGTPPVGGTTHVIDPPTVGVGVGGVGGVGVGVGGEAGAGAGRGAVRQWRVRIADLDRALAEVREHAGDQPGEVEIVWRPAP</sequence>
<evidence type="ECO:0000313" key="4">
    <source>
        <dbReference type="EMBL" id="SNQ47234.1"/>
    </source>
</evidence>
<evidence type="ECO:0000259" key="2">
    <source>
        <dbReference type="Pfam" id="PF26381"/>
    </source>
</evidence>
<dbReference type="InterPro" id="IPR058748">
    <property type="entry name" value="PglY_5th"/>
</dbReference>
<dbReference type="Pfam" id="PF26381">
    <property type="entry name" value="BREX_PglY_5th"/>
    <property type="match status" value="1"/>
</dbReference>
<organism evidence="4 5">
    <name type="scientific">Frankia canadensis</name>
    <dbReference type="NCBI Taxonomy" id="1836972"/>
    <lineage>
        <taxon>Bacteria</taxon>
        <taxon>Bacillati</taxon>
        <taxon>Actinomycetota</taxon>
        <taxon>Actinomycetes</taxon>
        <taxon>Frankiales</taxon>
        <taxon>Frankiaceae</taxon>
        <taxon>Frankia</taxon>
    </lineage>
</organism>
<reference evidence="4 5" key="1">
    <citation type="submission" date="2017-06" db="EMBL/GenBank/DDBJ databases">
        <authorList>
            <person name="Kim H.J."/>
            <person name="Triplett B.A."/>
        </authorList>
    </citation>
    <scope>NUCLEOTIDE SEQUENCE [LARGE SCALE GENOMIC DNA]</scope>
    <source>
        <strain evidence="4">FRACA_ARgP5</strain>
    </source>
</reference>
<evidence type="ECO:0000259" key="3">
    <source>
        <dbReference type="Pfam" id="PF26382"/>
    </source>
</evidence>
<feature type="domain" description="ATPase PglY C-terminal" evidence="3">
    <location>
        <begin position="1036"/>
        <end position="1226"/>
    </location>
</feature>
<dbReference type="InterPro" id="IPR058747">
    <property type="entry name" value="PglY_C"/>
</dbReference>
<dbReference type="RefSeq" id="WP_101831126.1">
    <property type="nucleotide sequence ID" value="NZ_FZMO01000089.1"/>
</dbReference>
<protein>
    <submittedName>
        <fullName evidence="4">Bacteriophage resistance protein PglY</fullName>
    </submittedName>
</protein>
<dbReference type="SUPFAM" id="SSF52540">
    <property type="entry name" value="P-loop containing nucleoside triphosphate hydrolases"/>
    <property type="match status" value="1"/>
</dbReference>